<proteinExistence type="predicted"/>
<reference evidence="3" key="1">
    <citation type="submission" date="2023-03" db="EMBL/GenBank/DDBJ databases">
        <title>Electrophorus voltai genome.</title>
        <authorList>
            <person name="Bian C."/>
        </authorList>
    </citation>
    <scope>NUCLEOTIDE SEQUENCE</scope>
    <source>
        <strain evidence="3">CB-2022</strain>
        <tissue evidence="3">Muscle</tissue>
    </source>
</reference>
<dbReference type="AlphaFoldDB" id="A0AAD9E9C5"/>
<keyword evidence="4" id="KW-1185">Reference proteome</keyword>
<dbReference type="Gene3D" id="2.60.40.10">
    <property type="entry name" value="Immunoglobulins"/>
    <property type="match status" value="4"/>
</dbReference>
<evidence type="ECO:0000313" key="4">
    <source>
        <dbReference type="Proteomes" id="UP001239994"/>
    </source>
</evidence>
<feature type="domain" description="Ig-like" evidence="2">
    <location>
        <begin position="200"/>
        <end position="285"/>
    </location>
</feature>
<feature type="domain" description="Ig-like" evidence="2">
    <location>
        <begin position="288"/>
        <end position="376"/>
    </location>
</feature>
<dbReference type="Proteomes" id="UP001239994">
    <property type="component" value="Unassembled WGS sequence"/>
</dbReference>
<feature type="compositionally biased region" description="Basic residues" evidence="1">
    <location>
        <begin position="507"/>
        <end position="516"/>
    </location>
</feature>
<name>A0AAD9E9C5_9TELE</name>
<dbReference type="PANTHER" id="PTHR46484">
    <property type="entry name" value="SI:CH211-171H4.5-RELATED"/>
    <property type="match status" value="1"/>
</dbReference>
<dbReference type="PANTHER" id="PTHR46484:SF3">
    <property type="entry name" value="MYELIN-ASSOCIATED GLYCOPROTEIN-LIKE"/>
    <property type="match status" value="1"/>
</dbReference>
<feature type="compositionally biased region" description="Basic and acidic residues" evidence="1">
    <location>
        <begin position="517"/>
        <end position="535"/>
    </location>
</feature>
<sequence>PHSTAGQVDIRLRYRSSIMSLRSTAFSSDAGEPLWSRQNHFAGRVALVGTLSKGDCSLTITNVSTKDPDMYEIQLKEQGGSWGRAKTVHLTMTKVPEQPELLAPKVVVAGKVSVLNCSVKVSCPSQPPRLQWVWERGGLQGNSVHGETERVQVQSQLPMLLSSLSFTASHLVKPRVRCEAVYPGNRKRSTTKEFHVNFPPTDVSIEIHTLSVREGGSAQLACVCKADPPVTGYHWSYTQSGDRVTLMNGTPTIRILNVTRDMKVQCSVWNTLGRATSRPTPLNVQYTPMIVHNSSSCEWDGQRLTCECMVDSNPRPAVTWSVNGSVPPRDYNVSSSYSEHTLQEMLQGLALAPLPVICYAINSLGNDSYILMQDMKGVWVWVAFCLCTVCFKWKGVICTSLFIERGQEEGKCHLGSLELFCGLIPRRSRVVACRSPVFPDSVNIYQDHIPLYINCSEVTHIYTNGSYQLIYQNCTPCFVHSKQAVEAVYPGVKDSLDSLSSFQIHKRQRRGARRQRPHQERDQAIPADERERDRQLPSATDIDTAVYVEVI</sequence>
<organism evidence="3 4">
    <name type="scientific">Electrophorus voltai</name>
    <dbReference type="NCBI Taxonomy" id="2609070"/>
    <lineage>
        <taxon>Eukaryota</taxon>
        <taxon>Metazoa</taxon>
        <taxon>Chordata</taxon>
        <taxon>Craniata</taxon>
        <taxon>Vertebrata</taxon>
        <taxon>Euteleostomi</taxon>
        <taxon>Actinopterygii</taxon>
        <taxon>Neopterygii</taxon>
        <taxon>Teleostei</taxon>
        <taxon>Ostariophysi</taxon>
        <taxon>Gymnotiformes</taxon>
        <taxon>Gymnotoidei</taxon>
        <taxon>Gymnotidae</taxon>
        <taxon>Electrophorus</taxon>
    </lineage>
</organism>
<feature type="non-terminal residue" evidence="3">
    <location>
        <position position="551"/>
    </location>
</feature>
<dbReference type="InterPro" id="IPR036179">
    <property type="entry name" value="Ig-like_dom_sf"/>
</dbReference>
<evidence type="ECO:0000259" key="2">
    <source>
        <dbReference type="PROSITE" id="PS50835"/>
    </source>
</evidence>
<gene>
    <name evidence="3" type="ORF">P4O66_005131</name>
</gene>
<accession>A0AAD9E9C5</accession>
<dbReference type="InterPro" id="IPR013783">
    <property type="entry name" value="Ig-like_fold"/>
</dbReference>
<dbReference type="EMBL" id="JAROKS010000001">
    <property type="protein sequence ID" value="KAK1806627.1"/>
    <property type="molecule type" value="Genomic_DNA"/>
</dbReference>
<dbReference type="PROSITE" id="PS50835">
    <property type="entry name" value="IG_LIKE"/>
    <property type="match status" value="2"/>
</dbReference>
<dbReference type="InterPro" id="IPR007110">
    <property type="entry name" value="Ig-like_dom"/>
</dbReference>
<feature type="region of interest" description="Disordered" evidence="1">
    <location>
        <begin position="507"/>
        <end position="538"/>
    </location>
</feature>
<evidence type="ECO:0000313" key="3">
    <source>
        <dbReference type="EMBL" id="KAK1806627.1"/>
    </source>
</evidence>
<evidence type="ECO:0000256" key="1">
    <source>
        <dbReference type="SAM" id="MobiDB-lite"/>
    </source>
</evidence>
<comment type="caution">
    <text evidence="3">The sequence shown here is derived from an EMBL/GenBank/DDBJ whole genome shotgun (WGS) entry which is preliminary data.</text>
</comment>
<dbReference type="SUPFAM" id="SSF48726">
    <property type="entry name" value="Immunoglobulin"/>
    <property type="match status" value="4"/>
</dbReference>
<protein>
    <recommendedName>
        <fullName evidence="2">Ig-like domain-containing protein</fullName>
    </recommendedName>
</protein>